<feature type="transmembrane region" description="Helical" evidence="9">
    <location>
        <begin position="172"/>
        <end position="194"/>
    </location>
</feature>
<gene>
    <name evidence="11" type="ORF">NEMVEDRAFT_v1g131388</name>
</gene>
<feature type="transmembrane region" description="Helical" evidence="9">
    <location>
        <begin position="6"/>
        <end position="26"/>
    </location>
</feature>
<evidence type="ECO:0000256" key="1">
    <source>
        <dbReference type="ARBA" id="ARBA00004651"/>
    </source>
</evidence>
<keyword evidence="8" id="KW-0807">Transducer</keyword>
<evidence type="ECO:0000256" key="8">
    <source>
        <dbReference type="ARBA" id="ARBA00023224"/>
    </source>
</evidence>
<accession>A7STR2</accession>
<dbReference type="CDD" id="cd00637">
    <property type="entry name" value="7tm_classA_rhodopsin-like"/>
    <property type="match status" value="1"/>
</dbReference>
<evidence type="ECO:0000256" key="3">
    <source>
        <dbReference type="ARBA" id="ARBA00022692"/>
    </source>
</evidence>
<dbReference type="PROSITE" id="PS50262">
    <property type="entry name" value="G_PROTEIN_RECEP_F1_2"/>
    <property type="match status" value="1"/>
</dbReference>
<evidence type="ECO:0000256" key="9">
    <source>
        <dbReference type="SAM" id="Phobius"/>
    </source>
</evidence>
<evidence type="ECO:0000256" key="4">
    <source>
        <dbReference type="ARBA" id="ARBA00022989"/>
    </source>
</evidence>
<sequence>VFMAASLIAIMAASLLGNIMVCCIIYRRRRLRTRTNAFIVNLAVADLGVVTLCMPISLMTCLFHHWVLGDIICQLNGFFNIVFTQCSLLSLIAIGVKKYYAIVWPLRRLMTTRRTVGLLCWTWFQPVVIAAVPFTGITKFVFKAAHCIVRICPSPGSTQCGVAFPQTLPQTIYGVFVSICGYFVPLSVMAYAYFKIFHSSFRSARRVSMTSVTSSNSVLSHKRVAVTVMILIMVFLVCWSPFFIYAIVLTVNHDLSTNQHLLNLGKASYWMAFLCSAANPYIYGARNPKIRKEF</sequence>
<feature type="transmembrane region" description="Helical" evidence="9">
    <location>
        <begin position="38"/>
        <end position="66"/>
    </location>
</feature>
<dbReference type="FunFam" id="1.20.1070.10:FF:000497">
    <property type="entry name" value="Predicted protein"/>
    <property type="match status" value="1"/>
</dbReference>
<proteinExistence type="predicted"/>
<dbReference type="SUPFAM" id="SSF81321">
    <property type="entry name" value="Family A G protein-coupled receptor-like"/>
    <property type="match status" value="1"/>
</dbReference>
<evidence type="ECO:0000313" key="12">
    <source>
        <dbReference type="Proteomes" id="UP000001593"/>
    </source>
</evidence>
<comment type="subcellular location">
    <subcellularLocation>
        <location evidence="1">Cell membrane</location>
        <topology evidence="1">Multi-pass membrane protein</topology>
    </subcellularLocation>
</comment>
<dbReference type="GO" id="GO:0005886">
    <property type="term" value="C:plasma membrane"/>
    <property type="evidence" value="ECO:0000318"/>
    <property type="project" value="GO_Central"/>
</dbReference>
<keyword evidence="4 9" id="KW-1133">Transmembrane helix</keyword>
<evidence type="ECO:0000256" key="5">
    <source>
        <dbReference type="ARBA" id="ARBA00023040"/>
    </source>
</evidence>
<protein>
    <recommendedName>
        <fullName evidence="10">G-protein coupled receptors family 1 profile domain-containing protein</fullName>
    </recommendedName>
</protein>
<feature type="non-terminal residue" evidence="11">
    <location>
        <position position="1"/>
    </location>
</feature>
<keyword evidence="2" id="KW-1003">Cell membrane</keyword>
<keyword evidence="5" id="KW-0297">G-protein coupled receptor</keyword>
<keyword evidence="6 9" id="KW-0472">Membrane</keyword>
<organism evidence="11 12">
    <name type="scientific">Nematostella vectensis</name>
    <name type="common">Starlet sea anemone</name>
    <dbReference type="NCBI Taxonomy" id="45351"/>
    <lineage>
        <taxon>Eukaryota</taxon>
        <taxon>Metazoa</taxon>
        <taxon>Cnidaria</taxon>
        <taxon>Anthozoa</taxon>
        <taxon>Hexacorallia</taxon>
        <taxon>Actiniaria</taxon>
        <taxon>Edwardsiidae</taxon>
        <taxon>Nematostella</taxon>
    </lineage>
</organism>
<dbReference type="Proteomes" id="UP000001593">
    <property type="component" value="Unassembled WGS sequence"/>
</dbReference>
<dbReference type="Pfam" id="PF00001">
    <property type="entry name" value="7tm_1"/>
    <property type="match status" value="1"/>
</dbReference>
<keyword evidence="3 9" id="KW-0812">Transmembrane</keyword>
<keyword evidence="12" id="KW-1185">Reference proteome</keyword>
<dbReference type="Gene3D" id="1.20.1070.10">
    <property type="entry name" value="Rhodopsin 7-helix transmembrane proteins"/>
    <property type="match status" value="1"/>
</dbReference>
<reference evidence="11 12" key="1">
    <citation type="journal article" date="2007" name="Science">
        <title>Sea anemone genome reveals ancestral eumetazoan gene repertoire and genomic organization.</title>
        <authorList>
            <person name="Putnam N.H."/>
            <person name="Srivastava M."/>
            <person name="Hellsten U."/>
            <person name="Dirks B."/>
            <person name="Chapman J."/>
            <person name="Salamov A."/>
            <person name="Terry A."/>
            <person name="Shapiro H."/>
            <person name="Lindquist E."/>
            <person name="Kapitonov V.V."/>
            <person name="Jurka J."/>
            <person name="Genikhovich G."/>
            <person name="Grigoriev I.V."/>
            <person name="Lucas S.M."/>
            <person name="Steele R.E."/>
            <person name="Finnerty J.R."/>
            <person name="Technau U."/>
            <person name="Martindale M.Q."/>
            <person name="Rokhsar D.S."/>
        </authorList>
    </citation>
    <scope>NUCLEOTIDE SEQUENCE [LARGE SCALE GENOMIC DNA]</scope>
    <source>
        <strain evidence="12">CH2 X CH6</strain>
    </source>
</reference>
<evidence type="ECO:0000256" key="7">
    <source>
        <dbReference type="ARBA" id="ARBA00023170"/>
    </source>
</evidence>
<feature type="transmembrane region" description="Helical" evidence="9">
    <location>
        <begin position="116"/>
        <end position="134"/>
    </location>
</feature>
<dbReference type="PhylomeDB" id="A7STR2"/>
<dbReference type="GO" id="GO:0008020">
    <property type="term" value="F:G protein-coupled photoreceptor activity"/>
    <property type="evidence" value="ECO:0000318"/>
    <property type="project" value="GO_Central"/>
</dbReference>
<dbReference type="OMA" id="CIVRICP"/>
<evidence type="ECO:0000259" key="10">
    <source>
        <dbReference type="PROSITE" id="PS50262"/>
    </source>
</evidence>
<evidence type="ECO:0000313" key="11">
    <source>
        <dbReference type="EMBL" id="EDO32904.1"/>
    </source>
</evidence>
<dbReference type="AlphaFoldDB" id="A7STR2"/>
<dbReference type="HOGENOM" id="CLU_009579_3_3_1"/>
<dbReference type="InterPro" id="IPR017452">
    <property type="entry name" value="GPCR_Rhodpsn_7TM"/>
</dbReference>
<evidence type="ECO:0000256" key="6">
    <source>
        <dbReference type="ARBA" id="ARBA00023136"/>
    </source>
</evidence>
<feature type="non-terminal residue" evidence="11">
    <location>
        <position position="294"/>
    </location>
</feature>
<dbReference type="GO" id="GO:0071482">
    <property type="term" value="P:cellular response to light stimulus"/>
    <property type="evidence" value="ECO:0000318"/>
    <property type="project" value="GO_Central"/>
</dbReference>
<dbReference type="PRINTS" id="PR00237">
    <property type="entry name" value="GPCRRHODOPSN"/>
</dbReference>
<dbReference type="eggNOG" id="KOG3656">
    <property type="taxonomic scope" value="Eukaryota"/>
</dbReference>
<name>A7STR2_NEMVE</name>
<keyword evidence="7" id="KW-0675">Receptor</keyword>
<feature type="transmembrane region" description="Helical" evidence="9">
    <location>
        <begin position="267"/>
        <end position="284"/>
    </location>
</feature>
<dbReference type="InterPro" id="IPR000276">
    <property type="entry name" value="GPCR_Rhodpsn"/>
</dbReference>
<feature type="transmembrane region" description="Helical" evidence="9">
    <location>
        <begin position="78"/>
        <end position="96"/>
    </location>
</feature>
<evidence type="ECO:0000256" key="2">
    <source>
        <dbReference type="ARBA" id="ARBA00022475"/>
    </source>
</evidence>
<dbReference type="InParanoid" id="A7STR2"/>
<dbReference type="PANTHER" id="PTHR22752">
    <property type="entry name" value="G PROTEIN-COUPLED RECEPTOR"/>
    <property type="match status" value="1"/>
</dbReference>
<feature type="transmembrane region" description="Helical" evidence="9">
    <location>
        <begin position="224"/>
        <end position="247"/>
    </location>
</feature>
<feature type="domain" description="G-protein coupled receptors family 1 profile" evidence="10">
    <location>
        <begin position="17"/>
        <end position="283"/>
    </location>
</feature>
<dbReference type="EMBL" id="DS469800">
    <property type="protein sequence ID" value="EDO32904.1"/>
    <property type="molecule type" value="Genomic_DNA"/>
</dbReference>
<dbReference type="GO" id="GO:0007602">
    <property type="term" value="P:phototransduction"/>
    <property type="evidence" value="ECO:0000318"/>
    <property type="project" value="GO_Central"/>
</dbReference>
<dbReference type="GO" id="GO:0007186">
    <property type="term" value="P:G protein-coupled receptor signaling pathway"/>
    <property type="evidence" value="ECO:0000318"/>
    <property type="project" value="GO_Central"/>
</dbReference>